<evidence type="ECO:0000256" key="2">
    <source>
        <dbReference type="ARBA" id="ARBA00022475"/>
    </source>
</evidence>
<dbReference type="GO" id="GO:0005886">
    <property type="term" value="C:plasma membrane"/>
    <property type="evidence" value="ECO:0007669"/>
    <property type="project" value="UniProtKB-SubCell"/>
</dbReference>
<keyword evidence="2 6" id="KW-1003">Cell membrane</keyword>
<dbReference type="InterPro" id="IPR044035">
    <property type="entry name" value="DUF5698"/>
</dbReference>
<dbReference type="HAMAP" id="MF_01515">
    <property type="entry name" value="UPF0316"/>
    <property type="match status" value="1"/>
</dbReference>
<organism evidence="9 10">
    <name type="scientific">Arcobacter venerupis</name>
    <dbReference type="NCBI Taxonomy" id="1054033"/>
    <lineage>
        <taxon>Bacteria</taxon>
        <taxon>Pseudomonadati</taxon>
        <taxon>Campylobacterota</taxon>
        <taxon>Epsilonproteobacteria</taxon>
        <taxon>Campylobacterales</taxon>
        <taxon>Arcobacteraceae</taxon>
        <taxon>Arcobacter</taxon>
    </lineage>
</organism>
<evidence type="ECO:0000256" key="4">
    <source>
        <dbReference type="ARBA" id="ARBA00022989"/>
    </source>
</evidence>
<feature type="transmembrane region" description="Helical" evidence="6">
    <location>
        <begin position="12"/>
        <end position="33"/>
    </location>
</feature>
<comment type="subcellular location">
    <subcellularLocation>
        <location evidence="1 6">Cell membrane</location>
        <topology evidence="1 6">Multi-pass membrane protein</topology>
    </subcellularLocation>
</comment>
<feature type="domain" description="DUF2179" evidence="7">
    <location>
        <begin position="129"/>
        <end position="169"/>
    </location>
</feature>
<protein>
    <recommendedName>
        <fullName evidence="6">UPF0316 protein AVENP_1883</fullName>
    </recommendedName>
</protein>
<feature type="domain" description="DUF5698" evidence="8">
    <location>
        <begin position="28"/>
        <end position="85"/>
    </location>
</feature>
<dbReference type="PANTHER" id="PTHR40060">
    <property type="entry name" value="UPF0316 PROTEIN YEBE"/>
    <property type="match status" value="1"/>
</dbReference>
<sequence length="187" mass="21379">MAEFIVEYPYLLAILIFLSRVADVSLGTFRTIVIFRGYKLLSSMIGFVEISIWLVAAGMVLKNLDQWHLAFAYSAGFATGIYVGMWIENSFAIGKELVRCISFNRDILALKIREKGHQVVSVDGDMGEDKPVEVLFIVERRRNIPKLIRLINELDQKAVYTISDLKSVYDGPDFINKSSFWNMRKTK</sequence>
<feature type="transmembrane region" description="Helical" evidence="6">
    <location>
        <begin position="40"/>
        <end position="61"/>
    </location>
</feature>
<dbReference type="Proteomes" id="UP000503482">
    <property type="component" value="Chromosome"/>
</dbReference>
<evidence type="ECO:0000259" key="7">
    <source>
        <dbReference type="Pfam" id="PF10035"/>
    </source>
</evidence>
<dbReference type="AlphaFoldDB" id="A0AAE7B976"/>
<dbReference type="CDD" id="cd16381">
    <property type="entry name" value="YitT_C_like_1"/>
    <property type="match status" value="1"/>
</dbReference>
<evidence type="ECO:0000256" key="5">
    <source>
        <dbReference type="ARBA" id="ARBA00023136"/>
    </source>
</evidence>
<accession>A0AAE7B976</accession>
<dbReference type="InterPro" id="IPR022930">
    <property type="entry name" value="UPF0316"/>
</dbReference>
<keyword evidence="3 6" id="KW-0812">Transmembrane</keyword>
<evidence type="ECO:0000313" key="9">
    <source>
        <dbReference type="EMBL" id="QKF67426.1"/>
    </source>
</evidence>
<evidence type="ECO:0000256" key="3">
    <source>
        <dbReference type="ARBA" id="ARBA00022692"/>
    </source>
</evidence>
<dbReference type="InterPro" id="IPR019264">
    <property type="entry name" value="DUF2179"/>
</dbReference>
<proteinExistence type="inferred from homology"/>
<keyword evidence="4 6" id="KW-1133">Transmembrane helix</keyword>
<evidence type="ECO:0000256" key="1">
    <source>
        <dbReference type="ARBA" id="ARBA00004651"/>
    </source>
</evidence>
<evidence type="ECO:0000313" key="10">
    <source>
        <dbReference type="Proteomes" id="UP000503482"/>
    </source>
</evidence>
<dbReference type="RefSeq" id="WP_128358008.1">
    <property type="nucleotide sequence ID" value="NZ_CP053840.1"/>
</dbReference>
<evidence type="ECO:0000256" key="6">
    <source>
        <dbReference type="HAMAP-Rule" id="MF_01515"/>
    </source>
</evidence>
<keyword evidence="5 6" id="KW-0472">Membrane</keyword>
<feature type="transmembrane region" description="Helical" evidence="6">
    <location>
        <begin position="67"/>
        <end position="87"/>
    </location>
</feature>
<gene>
    <name evidence="9" type="ORF">AVENP_1883</name>
</gene>
<dbReference type="EMBL" id="CP053840">
    <property type="protein sequence ID" value="QKF67426.1"/>
    <property type="molecule type" value="Genomic_DNA"/>
</dbReference>
<dbReference type="PANTHER" id="PTHR40060:SF1">
    <property type="entry name" value="UPF0316 PROTEIN YEBE"/>
    <property type="match status" value="1"/>
</dbReference>
<dbReference type="NCBIfam" id="NF003191">
    <property type="entry name" value="PRK04164.1-2"/>
    <property type="match status" value="1"/>
</dbReference>
<reference evidence="9 10" key="1">
    <citation type="submission" date="2020-05" db="EMBL/GenBank/DDBJ databases">
        <title>Complete genome sequencing of Campylobacter and Arcobacter type strains.</title>
        <authorList>
            <person name="Miller W.G."/>
            <person name="Yee E."/>
        </authorList>
    </citation>
    <scope>NUCLEOTIDE SEQUENCE [LARGE SCALE GENOMIC DNA]</scope>
    <source>
        <strain evidence="9 10">LMG 26156</strain>
    </source>
</reference>
<name>A0AAE7B976_9BACT</name>
<keyword evidence="10" id="KW-1185">Reference proteome</keyword>
<evidence type="ECO:0000259" key="8">
    <source>
        <dbReference type="Pfam" id="PF18955"/>
    </source>
</evidence>
<dbReference type="Pfam" id="PF10035">
    <property type="entry name" value="DUF2179"/>
    <property type="match status" value="1"/>
</dbReference>
<comment type="similarity">
    <text evidence="6">Belongs to the UPF0316 family.</text>
</comment>
<dbReference type="Pfam" id="PF18955">
    <property type="entry name" value="DUF5698"/>
    <property type="match status" value="1"/>
</dbReference>
<dbReference type="KEGG" id="avp:AVENP_1883"/>